<feature type="domain" description="HTH deoR-type" evidence="4">
    <location>
        <begin position="3"/>
        <end position="58"/>
    </location>
</feature>
<reference evidence="6" key="1">
    <citation type="submission" date="2018-09" db="EMBL/GenBank/DDBJ databases">
        <authorList>
            <person name="Kim I."/>
        </authorList>
    </citation>
    <scope>NUCLEOTIDE SEQUENCE [LARGE SCALE GENOMIC DNA]</scope>
    <source>
        <strain evidence="6">DD4a</strain>
    </source>
</reference>
<keyword evidence="2" id="KW-0804">Transcription</keyword>
<dbReference type="SUPFAM" id="SSF46785">
    <property type="entry name" value="Winged helix' DNA-binding domain"/>
    <property type="match status" value="1"/>
</dbReference>
<evidence type="ECO:0000256" key="2">
    <source>
        <dbReference type="ARBA" id="ARBA00023163"/>
    </source>
</evidence>
<dbReference type="InterPro" id="IPR013196">
    <property type="entry name" value="HTH_11"/>
</dbReference>
<sequence>MSSTERLLSLLSLLQARRDWPGALLAERLDVGPRTVRRDVDRLRALGYDVRATKGPAGGYRLEAGAALPPLLLDDDQAVAVAVALRAAAAVGAGVEEDADRALATLRQVLPARLRARVDALDALVLPPPGAAADPGVLLAVSTAVQARTVLRFDYGDRDGAVPAAPRRAEPHALVAAGGRWYLIAWDLDRADWRVFRVDRIVPRSHAGGSFTPREVPGGDPVAWLAGRFRGADGPGTWACTGEVLLDRPVSAVAPYVEDGVVEPVDDGRCRLVLGAWSWAALAARIGRFDAEVEVVGPPALREAFAALAERFARAGRVTAGTAPRPIPAARPASPGGSRGPSRSAP</sequence>
<dbReference type="PANTHER" id="PTHR34580:SF3">
    <property type="entry name" value="PROTEIN PAFB"/>
    <property type="match status" value="1"/>
</dbReference>
<dbReference type="EMBL" id="QXTG01000003">
    <property type="protein sequence ID" value="RIX26513.1"/>
    <property type="molecule type" value="Genomic_DNA"/>
</dbReference>
<dbReference type="PROSITE" id="PS51000">
    <property type="entry name" value="HTH_DEOR_2"/>
    <property type="match status" value="1"/>
</dbReference>
<dbReference type="Pfam" id="PF13280">
    <property type="entry name" value="WYL"/>
    <property type="match status" value="1"/>
</dbReference>
<feature type="region of interest" description="Disordered" evidence="3">
    <location>
        <begin position="319"/>
        <end position="346"/>
    </location>
</feature>
<dbReference type="InterPro" id="IPR036388">
    <property type="entry name" value="WH-like_DNA-bd_sf"/>
</dbReference>
<evidence type="ECO:0000259" key="4">
    <source>
        <dbReference type="PROSITE" id="PS51000"/>
    </source>
</evidence>
<evidence type="ECO:0000256" key="3">
    <source>
        <dbReference type="SAM" id="MobiDB-lite"/>
    </source>
</evidence>
<keyword evidence="1" id="KW-0805">Transcription regulation</keyword>
<dbReference type="Pfam" id="PF25583">
    <property type="entry name" value="WCX"/>
    <property type="match status" value="1"/>
</dbReference>
<dbReference type="PIRSF" id="PIRSF016838">
    <property type="entry name" value="PafC"/>
    <property type="match status" value="1"/>
</dbReference>
<dbReference type="InterPro" id="IPR026881">
    <property type="entry name" value="WYL_dom"/>
</dbReference>
<dbReference type="PROSITE" id="PS52050">
    <property type="entry name" value="WYL"/>
    <property type="match status" value="1"/>
</dbReference>
<dbReference type="PANTHER" id="PTHR34580">
    <property type="match status" value="1"/>
</dbReference>
<dbReference type="InterPro" id="IPR057727">
    <property type="entry name" value="WCX_dom"/>
</dbReference>
<dbReference type="AlphaFoldDB" id="A0A3A1TT27"/>
<protein>
    <submittedName>
        <fullName evidence="5">WYL domain-containing protein</fullName>
    </submittedName>
</protein>
<dbReference type="InterPro" id="IPR001034">
    <property type="entry name" value="DeoR_HTH"/>
</dbReference>
<dbReference type="Gene3D" id="1.10.10.10">
    <property type="entry name" value="Winged helix-like DNA-binding domain superfamily/Winged helix DNA-binding domain"/>
    <property type="match status" value="1"/>
</dbReference>
<evidence type="ECO:0000313" key="5">
    <source>
        <dbReference type="EMBL" id="RIX26513.1"/>
    </source>
</evidence>
<accession>A0A3A1TT27</accession>
<comment type="caution">
    <text evidence="5">The sequence shown here is derived from an EMBL/GenBank/DDBJ whole genome shotgun (WGS) entry which is preliminary data.</text>
</comment>
<dbReference type="GO" id="GO:0003700">
    <property type="term" value="F:DNA-binding transcription factor activity"/>
    <property type="evidence" value="ECO:0007669"/>
    <property type="project" value="InterPro"/>
</dbReference>
<name>A0A3A1TT27_9MICO</name>
<dbReference type="RefSeq" id="WP_119483588.1">
    <property type="nucleotide sequence ID" value="NZ_QXTG01000003.1"/>
</dbReference>
<dbReference type="InterPro" id="IPR036390">
    <property type="entry name" value="WH_DNA-bd_sf"/>
</dbReference>
<dbReference type="Proteomes" id="UP000265742">
    <property type="component" value="Unassembled WGS sequence"/>
</dbReference>
<dbReference type="InterPro" id="IPR051534">
    <property type="entry name" value="CBASS_pafABC_assoc_protein"/>
</dbReference>
<evidence type="ECO:0000256" key="1">
    <source>
        <dbReference type="ARBA" id="ARBA00023015"/>
    </source>
</evidence>
<keyword evidence="6" id="KW-1185">Reference proteome</keyword>
<evidence type="ECO:0000313" key="6">
    <source>
        <dbReference type="Proteomes" id="UP000265742"/>
    </source>
</evidence>
<proteinExistence type="predicted"/>
<dbReference type="Pfam" id="PF08279">
    <property type="entry name" value="HTH_11"/>
    <property type="match status" value="1"/>
</dbReference>
<organism evidence="5 6">
    <name type="scientific">Amnibacterium setariae</name>
    <dbReference type="NCBI Taxonomy" id="2306585"/>
    <lineage>
        <taxon>Bacteria</taxon>
        <taxon>Bacillati</taxon>
        <taxon>Actinomycetota</taxon>
        <taxon>Actinomycetes</taxon>
        <taxon>Micrococcales</taxon>
        <taxon>Microbacteriaceae</taxon>
        <taxon>Amnibacterium</taxon>
    </lineage>
</organism>
<dbReference type="OrthoDB" id="8555652at2"/>
<dbReference type="InterPro" id="IPR028349">
    <property type="entry name" value="PafC-like"/>
</dbReference>
<gene>
    <name evidence="5" type="ORF">D1781_16390</name>
</gene>
<feature type="compositionally biased region" description="Low complexity" evidence="3">
    <location>
        <begin position="320"/>
        <end position="346"/>
    </location>
</feature>